<dbReference type="RefSeq" id="XP_036356023.1">
    <property type="nucleotide sequence ID" value="XM_036500130.1"/>
</dbReference>
<feature type="domain" description="Galactosyltransferase C-terminal" evidence="9">
    <location>
        <begin position="57"/>
        <end position="119"/>
    </location>
</feature>
<organism evidence="10 11">
    <name type="scientific">Octopus sinensis</name>
    <name type="common">East Asian common octopus</name>
    <dbReference type="NCBI Taxonomy" id="2607531"/>
    <lineage>
        <taxon>Eukaryota</taxon>
        <taxon>Metazoa</taxon>
        <taxon>Spiralia</taxon>
        <taxon>Lophotrochozoa</taxon>
        <taxon>Mollusca</taxon>
        <taxon>Cephalopoda</taxon>
        <taxon>Coleoidea</taxon>
        <taxon>Octopodiformes</taxon>
        <taxon>Octopoda</taxon>
        <taxon>Incirrata</taxon>
        <taxon>Octopodidae</taxon>
        <taxon>Octopus</taxon>
    </lineage>
</organism>
<dbReference type="GO" id="GO:0006493">
    <property type="term" value="P:protein O-linked glycosylation"/>
    <property type="evidence" value="ECO:0007669"/>
    <property type="project" value="TreeGrafter"/>
</dbReference>
<dbReference type="InterPro" id="IPR027791">
    <property type="entry name" value="Galactosyl_T_C"/>
</dbReference>
<accession>A0A7E6EKZ2</accession>
<evidence type="ECO:0000259" key="9">
    <source>
        <dbReference type="Pfam" id="PF02709"/>
    </source>
</evidence>
<keyword evidence="3" id="KW-0328">Glycosyltransferase</keyword>
<evidence type="ECO:0000313" key="11">
    <source>
        <dbReference type="RefSeq" id="XP_036356023.1"/>
    </source>
</evidence>
<keyword evidence="10" id="KW-1185">Reference proteome</keyword>
<dbReference type="InterPro" id="IPR029044">
    <property type="entry name" value="Nucleotide-diphossugar_trans"/>
</dbReference>
<evidence type="ECO:0000256" key="1">
    <source>
        <dbReference type="ARBA" id="ARBA00001936"/>
    </source>
</evidence>
<sequence>MTFSRAIAVPVIDGIDWATFEYSSVYSSRDNPVGIFEWGFFYKEANLPLQKGKLSSEPYHSPTHAGGLLAIDRHFFKELGYYDQGLLVWGGEQYELSFKVWMCHGAVLWVPCSRIGHVYRGPGRSTASSKYTSQVPLSDLNHKRVVDTWFDEEHRKYFYRRHPELDGFSVDVRDQIALKNRLQCKSFSWFMKDVAPFLLDSYPSRTFDDTSEYEKADYRAGAPSPSILPDRQRPTDK</sequence>
<evidence type="ECO:0000256" key="3">
    <source>
        <dbReference type="ARBA" id="ARBA00022676"/>
    </source>
</evidence>
<dbReference type="PANTHER" id="PTHR11675:SF68">
    <property type="entry name" value="N-ACETYLGALACTOSAMINYLTRANSFERASE 7"/>
    <property type="match status" value="1"/>
</dbReference>
<dbReference type="PANTHER" id="PTHR11675">
    <property type="entry name" value="N-ACETYLGALACTOSAMINYLTRANSFERASE"/>
    <property type="match status" value="1"/>
</dbReference>
<dbReference type="Proteomes" id="UP000515154">
    <property type="component" value="Unplaced"/>
</dbReference>
<evidence type="ECO:0000256" key="7">
    <source>
        <dbReference type="ARBA" id="ARBA00023211"/>
    </source>
</evidence>
<gene>
    <name evidence="11" type="primary">LOC118761933</name>
</gene>
<keyword evidence="6" id="KW-1015">Disulfide bond</keyword>
<reference evidence="11" key="1">
    <citation type="submission" date="2025-08" db="UniProtKB">
        <authorList>
            <consortium name="RefSeq"/>
        </authorList>
    </citation>
    <scope>IDENTIFICATION</scope>
</reference>
<dbReference type="GO" id="GO:0005794">
    <property type="term" value="C:Golgi apparatus"/>
    <property type="evidence" value="ECO:0007669"/>
    <property type="project" value="TreeGrafter"/>
</dbReference>
<protein>
    <submittedName>
        <fullName evidence="11">N-acetylgalactosaminyltransferase 7-like</fullName>
    </submittedName>
</protein>
<proteinExistence type="predicted"/>
<evidence type="ECO:0000313" key="10">
    <source>
        <dbReference type="Proteomes" id="UP000515154"/>
    </source>
</evidence>
<dbReference type="AlphaFoldDB" id="A0A7E6EKZ2"/>
<keyword evidence="5" id="KW-0479">Metal-binding</keyword>
<dbReference type="KEGG" id="osn:118761933"/>
<evidence type="ECO:0000256" key="5">
    <source>
        <dbReference type="ARBA" id="ARBA00022723"/>
    </source>
</evidence>
<dbReference type="SUPFAM" id="SSF53448">
    <property type="entry name" value="Nucleotide-diphospho-sugar transferases"/>
    <property type="match status" value="1"/>
</dbReference>
<dbReference type="GO" id="GO:0046872">
    <property type="term" value="F:metal ion binding"/>
    <property type="evidence" value="ECO:0007669"/>
    <property type="project" value="UniProtKB-KW"/>
</dbReference>
<keyword evidence="4" id="KW-0808">Transferase</keyword>
<evidence type="ECO:0000256" key="6">
    <source>
        <dbReference type="ARBA" id="ARBA00023157"/>
    </source>
</evidence>
<dbReference type="Pfam" id="PF02709">
    <property type="entry name" value="Glyco_transf_7C"/>
    <property type="match status" value="1"/>
</dbReference>
<dbReference type="GO" id="GO:0004653">
    <property type="term" value="F:polypeptide N-acetylgalactosaminyltransferase activity"/>
    <property type="evidence" value="ECO:0007669"/>
    <property type="project" value="TreeGrafter"/>
</dbReference>
<keyword evidence="7" id="KW-0464">Manganese</keyword>
<evidence type="ECO:0000256" key="8">
    <source>
        <dbReference type="SAM" id="MobiDB-lite"/>
    </source>
</evidence>
<feature type="region of interest" description="Disordered" evidence="8">
    <location>
        <begin position="213"/>
        <end position="237"/>
    </location>
</feature>
<comment type="pathway">
    <text evidence="2">Protein modification; protein glycosylation.</text>
</comment>
<dbReference type="Gene3D" id="3.90.550.10">
    <property type="entry name" value="Spore Coat Polysaccharide Biosynthesis Protein SpsA, Chain A"/>
    <property type="match status" value="1"/>
</dbReference>
<name>A0A7E6EKZ2_9MOLL</name>
<comment type="cofactor">
    <cofactor evidence="1">
        <name>Mn(2+)</name>
        <dbReference type="ChEBI" id="CHEBI:29035"/>
    </cofactor>
</comment>
<evidence type="ECO:0000256" key="2">
    <source>
        <dbReference type="ARBA" id="ARBA00004922"/>
    </source>
</evidence>
<evidence type="ECO:0000256" key="4">
    <source>
        <dbReference type="ARBA" id="ARBA00022679"/>
    </source>
</evidence>